<dbReference type="Proteomes" id="UP000266743">
    <property type="component" value="Unassembled WGS sequence"/>
</dbReference>
<dbReference type="SUPFAM" id="SSF58087">
    <property type="entry name" value="Variant surface glycoprotein (N-terminal domain)"/>
    <property type="match status" value="1"/>
</dbReference>
<comment type="subcellular location">
    <subcellularLocation>
        <location evidence="2">Cell membrane</location>
        <topology evidence="2">Lipid-anchor</topology>
        <topology evidence="2">GPI-anchor</topology>
    </subcellularLocation>
</comment>
<dbReference type="GO" id="GO:0098552">
    <property type="term" value="C:side of membrane"/>
    <property type="evidence" value="ECO:0007669"/>
    <property type="project" value="UniProtKB-KW"/>
</dbReference>
<comment type="function">
    <text evidence="1">VSG forms a coat on the surface of the parasite. The trypanosome evades the immune response of the host by expressing a series of antigenically distinct VSGs from an estimated 1000 VSG genes.</text>
</comment>
<keyword evidence="7" id="KW-0449">Lipoprotein</keyword>
<keyword evidence="6" id="KW-0325">Glycoprotein</keyword>
<proteinExistence type="predicted"/>
<accession>A0A3L6KTY7</accession>
<evidence type="ECO:0000256" key="7">
    <source>
        <dbReference type="ARBA" id="ARBA00023288"/>
    </source>
</evidence>
<comment type="caution">
    <text evidence="9">The sequence shown here is derived from an EMBL/GenBank/DDBJ whole genome shotgun (WGS) entry which is preliminary data.</text>
</comment>
<dbReference type="GO" id="GO:0005886">
    <property type="term" value="C:plasma membrane"/>
    <property type="evidence" value="ECO:0007669"/>
    <property type="project" value="UniProtKB-SubCell"/>
</dbReference>
<dbReference type="AlphaFoldDB" id="A0A3L6KTY7"/>
<evidence type="ECO:0000259" key="8">
    <source>
        <dbReference type="Pfam" id="PF10659"/>
    </source>
</evidence>
<dbReference type="EMBL" id="QSBY01000013">
    <property type="protein sequence ID" value="RHW67395.1"/>
    <property type="molecule type" value="Genomic_DNA"/>
</dbReference>
<sequence>MGTIAENCGKTNDDKYCQGTAGTALGSATAGIAVAVIQPDGANDDPKPQALVKGSSTDCVEAKADPSDLITTATAVAHALCQARGARPQIFATVAGADAEQLLQDPDFKRFAVLIATGKQPKEDNEKTQKAALKSIFGSDKPDLRKSHLDSLSQTQITLNNGDQPQTLTLTQISTSADASDAIALFFNQAMRKQATSECAKEADVKTKDKCKPDTEKDKCTEDKDCEFKDGKCKLKEGIKAEEKKEEKCTGKEQKECKKATGCKFDGKDCNDSSFLVNKKFI</sequence>
<dbReference type="InterPro" id="IPR019609">
    <property type="entry name" value="Variant_surf_glycoprt_trypan_C"/>
</dbReference>
<evidence type="ECO:0000313" key="13">
    <source>
        <dbReference type="Proteomes" id="UP000266743"/>
    </source>
</evidence>
<dbReference type="Pfam" id="PF10659">
    <property type="entry name" value="Trypan_glycop_C"/>
    <property type="match status" value="1"/>
</dbReference>
<evidence type="ECO:0000256" key="6">
    <source>
        <dbReference type="ARBA" id="ARBA00023180"/>
    </source>
</evidence>
<evidence type="ECO:0000256" key="5">
    <source>
        <dbReference type="ARBA" id="ARBA00023136"/>
    </source>
</evidence>
<dbReference type="EMBL" id="QSBY01000013">
    <property type="protein sequence ID" value="RHW67368.1"/>
    <property type="molecule type" value="Genomic_DNA"/>
</dbReference>
<evidence type="ECO:0000313" key="12">
    <source>
        <dbReference type="EMBL" id="RHW67395.1"/>
    </source>
</evidence>
<name>A0A3L6KTY7_9TRYP</name>
<keyword evidence="3" id="KW-1003">Cell membrane</keyword>
<evidence type="ECO:0000256" key="1">
    <source>
        <dbReference type="ARBA" id="ARBA00002523"/>
    </source>
</evidence>
<keyword evidence="4" id="KW-0336">GPI-anchor</keyword>
<dbReference type="EMBL" id="QSBY01000013">
    <property type="protein sequence ID" value="RHW67371.1"/>
    <property type="molecule type" value="Genomic_DNA"/>
</dbReference>
<dbReference type="EMBL" id="QSBY01000013">
    <property type="protein sequence ID" value="RHW67387.1"/>
    <property type="molecule type" value="Genomic_DNA"/>
</dbReference>
<evidence type="ECO:0000256" key="4">
    <source>
        <dbReference type="ARBA" id="ARBA00022622"/>
    </source>
</evidence>
<evidence type="ECO:0000313" key="9">
    <source>
        <dbReference type="EMBL" id="RHW67368.1"/>
    </source>
</evidence>
<organism evidence="9 13">
    <name type="scientific">Trypanosoma brucei equiperdum</name>
    <dbReference type="NCBI Taxonomy" id="630700"/>
    <lineage>
        <taxon>Eukaryota</taxon>
        <taxon>Discoba</taxon>
        <taxon>Euglenozoa</taxon>
        <taxon>Kinetoplastea</taxon>
        <taxon>Metakinetoplastina</taxon>
        <taxon>Trypanosomatida</taxon>
        <taxon>Trypanosomatidae</taxon>
        <taxon>Trypanosoma</taxon>
    </lineage>
</organism>
<gene>
    <name evidence="11" type="ORF">DPX39_000008600</name>
    <name evidence="10" type="ORF">DPX39_000011100</name>
    <name evidence="9" type="ORF">DPX39_000013300</name>
    <name evidence="12" type="ORF">DPX39_000015700</name>
</gene>
<evidence type="ECO:0000256" key="2">
    <source>
        <dbReference type="ARBA" id="ARBA00004609"/>
    </source>
</evidence>
<feature type="domain" description="Trypanosome variant surface glycoprotein C-terminal" evidence="8">
    <location>
        <begin position="240"/>
        <end position="281"/>
    </location>
</feature>
<evidence type="ECO:0000313" key="10">
    <source>
        <dbReference type="EMBL" id="RHW67371.1"/>
    </source>
</evidence>
<reference evidence="9 13" key="1">
    <citation type="submission" date="2018-09" db="EMBL/GenBank/DDBJ databases">
        <title>whole genome sequence of T. equiperdum IVM-t1 strain.</title>
        <authorList>
            <person name="Suganuma K."/>
        </authorList>
    </citation>
    <scope>NUCLEOTIDE SEQUENCE [LARGE SCALE GENOMIC DNA]</scope>
    <source>
        <strain evidence="9 13">IVM-t1</strain>
    </source>
</reference>
<evidence type="ECO:0000313" key="11">
    <source>
        <dbReference type="EMBL" id="RHW67387.1"/>
    </source>
</evidence>
<evidence type="ECO:0000256" key="3">
    <source>
        <dbReference type="ARBA" id="ARBA00022475"/>
    </source>
</evidence>
<keyword evidence="5" id="KW-0472">Membrane</keyword>
<protein>
    <submittedName>
        <fullName evidence="9">Trypanosome variant surface glycoprotein C-terminal domain containing protein</fullName>
    </submittedName>
</protein>